<sequence>MSEIDVMIEDINLWQTQMFALNYPDHDAIKAELLEAIYSNQEQQQMPIESEVATDAKHGLYESKLDFLTQPIPPIRQLRGFVEDMLSTVATAVNQDFWPRGAIGTAEITESWYHITQNGGYHDAHSHPNCSWCGIYYVDAGECEIVTRNGSNRFYDPRFCADQYLDAGTAYINNNGFWDFQPTEGQIVIFPSYLKHSALPYFGQEDRVVIAFNSVIKLD</sequence>
<dbReference type="RefSeq" id="WP_193951795.1">
    <property type="nucleotide sequence ID" value="NZ_JADEYS010000002.1"/>
</dbReference>
<reference evidence="1" key="1">
    <citation type="submission" date="2020-10" db="EMBL/GenBank/DDBJ databases">
        <title>Bacterium isolated from coastal waters sediment.</title>
        <authorList>
            <person name="Chen R.-J."/>
            <person name="Lu D.-C."/>
            <person name="Zhu K.-L."/>
            <person name="Du Z.-J."/>
        </authorList>
    </citation>
    <scope>NUCLEOTIDE SEQUENCE</scope>
    <source>
        <strain evidence="1">N1Y112</strain>
    </source>
</reference>
<dbReference type="Proteomes" id="UP000640333">
    <property type="component" value="Unassembled WGS sequence"/>
</dbReference>
<dbReference type="NCBIfam" id="TIGR02466">
    <property type="entry name" value="TIGR02466 family protein"/>
    <property type="match status" value="1"/>
</dbReference>
<protein>
    <submittedName>
        <fullName evidence="1">2OG-Fe(II) oxygenase family protein</fullName>
    </submittedName>
</protein>
<evidence type="ECO:0000313" key="2">
    <source>
        <dbReference type="Proteomes" id="UP000640333"/>
    </source>
</evidence>
<dbReference type="AlphaFoldDB" id="A0A8J7FAU6"/>
<keyword evidence="2" id="KW-1185">Reference proteome</keyword>
<dbReference type="Pfam" id="PF13759">
    <property type="entry name" value="2OG-FeII_Oxy_5"/>
    <property type="match status" value="1"/>
</dbReference>
<comment type="caution">
    <text evidence="1">The sequence shown here is derived from an EMBL/GenBank/DDBJ whole genome shotgun (WGS) entry which is preliminary data.</text>
</comment>
<dbReference type="EMBL" id="JADEYS010000002">
    <property type="protein sequence ID" value="MBE9396249.1"/>
    <property type="molecule type" value="Genomic_DNA"/>
</dbReference>
<proteinExistence type="predicted"/>
<dbReference type="Gene3D" id="2.60.120.620">
    <property type="entry name" value="q2cbj1_9rhob like domain"/>
    <property type="match status" value="1"/>
</dbReference>
<gene>
    <name evidence="1" type="ORF">IOQ59_03115</name>
</gene>
<name>A0A8J7FAU6_9GAMM</name>
<organism evidence="1 2">
    <name type="scientific">Pontibacterium sinense</name>
    <dbReference type="NCBI Taxonomy" id="2781979"/>
    <lineage>
        <taxon>Bacteria</taxon>
        <taxon>Pseudomonadati</taxon>
        <taxon>Pseudomonadota</taxon>
        <taxon>Gammaproteobacteria</taxon>
        <taxon>Oceanospirillales</taxon>
        <taxon>Oceanospirillaceae</taxon>
        <taxon>Pontibacterium</taxon>
    </lineage>
</organism>
<accession>A0A8J7FAU6</accession>
<dbReference type="InterPro" id="IPR012668">
    <property type="entry name" value="CHP02466"/>
</dbReference>
<evidence type="ECO:0000313" key="1">
    <source>
        <dbReference type="EMBL" id="MBE9396249.1"/>
    </source>
</evidence>